<accession>A0A9X0D5H7</accession>
<evidence type="ECO:0000313" key="2">
    <source>
        <dbReference type="EMBL" id="KAJ7385589.1"/>
    </source>
</evidence>
<gene>
    <name evidence="2" type="primary">SPCS2_1</name>
    <name evidence="2" type="ORF">OS493_015173</name>
</gene>
<dbReference type="AlphaFoldDB" id="A0A9X0D5H7"/>
<protein>
    <submittedName>
        <fullName evidence="2">Signal peptidase complex subunit 2</fullName>
    </submittedName>
</protein>
<proteinExistence type="predicted"/>
<reference evidence="2" key="1">
    <citation type="submission" date="2023-01" db="EMBL/GenBank/DDBJ databases">
        <title>Genome assembly of the deep-sea coral Lophelia pertusa.</title>
        <authorList>
            <person name="Herrera S."/>
            <person name="Cordes E."/>
        </authorList>
    </citation>
    <scope>NUCLEOTIDE SEQUENCE</scope>
    <source>
        <strain evidence="2">USNM1676648</strain>
        <tissue evidence="2">Polyp</tissue>
    </source>
</reference>
<sequence>MAGSDKKAEELKDLLTGEVENGELDELEKYLKKNFIMNIKTFQERLEDCATRIEKLDSFAALRNKIIEISNQQRKRFYIGYTNKLSHYLWTTTPKGKKWIEKIAEDKLVKRTTYYIHRDNNGDGDESDDGESDDYETDNDGDKDGDANDNPDNPDGGAVVKDETEAALISEFGKRNRCLNGKYHPGIKSNTGIIYVLKYEKI</sequence>
<comment type="caution">
    <text evidence="2">The sequence shown here is derived from an EMBL/GenBank/DDBJ whole genome shotgun (WGS) entry which is preliminary data.</text>
</comment>
<name>A0A9X0D5H7_9CNID</name>
<dbReference type="Proteomes" id="UP001163046">
    <property type="component" value="Unassembled WGS sequence"/>
</dbReference>
<keyword evidence="3" id="KW-1185">Reference proteome</keyword>
<evidence type="ECO:0000313" key="3">
    <source>
        <dbReference type="Proteomes" id="UP001163046"/>
    </source>
</evidence>
<feature type="region of interest" description="Disordered" evidence="1">
    <location>
        <begin position="119"/>
        <end position="163"/>
    </location>
</feature>
<evidence type="ECO:0000256" key="1">
    <source>
        <dbReference type="SAM" id="MobiDB-lite"/>
    </source>
</evidence>
<organism evidence="2 3">
    <name type="scientific">Desmophyllum pertusum</name>
    <dbReference type="NCBI Taxonomy" id="174260"/>
    <lineage>
        <taxon>Eukaryota</taxon>
        <taxon>Metazoa</taxon>
        <taxon>Cnidaria</taxon>
        <taxon>Anthozoa</taxon>
        <taxon>Hexacorallia</taxon>
        <taxon>Scleractinia</taxon>
        <taxon>Caryophylliina</taxon>
        <taxon>Caryophylliidae</taxon>
        <taxon>Desmophyllum</taxon>
    </lineage>
</organism>
<feature type="compositionally biased region" description="Acidic residues" evidence="1">
    <location>
        <begin position="122"/>
        <end position="139"/>
    </location>
</feature>
<dbReference type="EMBL" id="MU825880">
    <property type="protein sequence ID" value="KAJ7385589.1"/>
    <property type="molecule type" value="Genomic_DNA"/>
</dbReference>